<dbReference type="Proteomes" id="UP001642483">
    <property type="component" value="Unassembled WGS sequence"/>
</dbReference>
<dbReference type="EMBL" id="CAWYQH010000108">
    <property type="protein sequence ID" value="CAK8688813.1"/>
    <property type="molecule type" value="Genomic_DNA"/>
</dbReference>
<keyword evidence="3" id="KW-0106">Calcium</keyword>
<feature type="signal peptide" evidence="6">
    <location>
        <begin position="1"/>
        <end position="22"/>
    </location>
</feature>
<evidence type="ECO:0000256" key="6">
    <source>
        <dbReference type="SAM" id="SignalP"/>
    </source>
</evidence>
<dbReference type="InterPro" id="IPR002181">
    <property type="entry name" value="Fibrinogen_a/b/g_C_dom"/>
</dbReference>
<dbReference type="PANTHER" id="PTHR16146">
    <property type="entry name" value="INTELECTIN"/>
    <property type="match status" value="1"/>
</dbReference>
<accession>A0ABP0GBF7</accession>
<dbReference type="PROSITE" id="PS51406">
    <property type="entry name" value="FIBRINOGEN_C_2"/>
    <property type="match status" value="1"/>
</dbReference>
<proteinExistence type="predicted"/>
<protein>
    <recommendedName>
        <fullName evidence="7">Fibrinogen C-terminal domain-containing protein</fullName>
    </recommendedName>
</protein>
<evidence type="ECO:0000256" key="4">
    <source>
        <dbReference type="ARBA" id="ARBA00023157"/>
    </source>
</evidence>
<organism evidence="8 9">
    <name type="scientific">Clavelina lepadiformis</name>
    <name type="common">Light-bulb sea squirt</name>
    <name type="synonym">Ascidia lepadiformis</name>
    <dbReference type="NCBI Taxonomy" id="159417"/>
    <lineage>
        <taxon>Eukaryota</taxon>
        <taxon>Metazoa</taxon>
        <taxon>Chordata</taxon>
        <taxon>Tunicata</taxon>
        <taxon>Ascidiacea</taxon>
        <taxon>Aplousobranchia</taxon>
        <taxon>Clavelinidae</taxon>
        <taxon>Clavelina</taxon>
    </lineage>
</organism>
<dbReference type="SUPFAM" id="SSF56496">
    <property type="entry name" value="Fibrinogen C-terminal domain-like"/>
    <property type="match status" value="1"/>
</dbReference>
<gene>
    <name evidence="8" type="ORF">CVLEPA_LOCUS20784</name>
</gene>
<reference evidence="8 9" key="1">
    <citation type="submission" date="2024-02" db="EMBL/GenBank/DDBJ databases">
        <authorList>
            <person name="Daric V."/>
            <person name="Darras S."/>
        </authorList>
    </citation>
    <scope>NUCLEOTIDE SEQUENCE [LARGE SCALE GENOMIC DNA]</scope>
</reference>
<evidence type="ECO:0000313" key="9">
    <source>
        <dbReference type="Proteomes" id="UP001642483"/>
    </source>
</evidence>
<feature type="domain" description="Fibrinogen C-terminal" evidence="7">
    <location>
        <begin position="90"/>
        <end position="150"/>
    </location>
</feature>
<dbReference type="PANTHER" id="PTHR16146:SF46">
    <property type="entry name" value="INTELECTIN-1A-RELATED"/>
    <property type="match status" value="1"/>
</dbReference>
<dbReference type="Gene3D" id="3.90.215.10">
    <property type="entry name" value="Gamma Fibrinogen, chain A, domain 1"/>
    <property type="match status" value="1"/>
</dbReference>
<keyword evidence="6" id="KW-0732">Signal</keyword>
<keyword evidence="2" id="KW-0430">Lectin</keyword>
<keyword evidence="1" id="KW-0479">Metal-binding</keyword>
<evidence type="ECO:0000256" key="5">
    <source>
        <dbReference type="SAM" id="MobiDB-lite"/>
    </source>
</evidence>
<evidence type="ECO:0000256" key="2">
    <source>
        <dbReference type="ARBA" id="ARBA00022734"/>
    </source>
</evidence>
<evidence type="ECO:0000256" key="3">
    <source>
        <dbReference type="ARBA" id="ARBA00022837"/>
    </source>
</evidence>
<feature type="chain" id="PRO_5047323037" description="Fibrinogen C-terminal domain-containing protein" evidence="6">
    <location>
        <begin position="23"/>
        <end position="373"/>
    </location>
</feature>
<dbReference type="InterPro" id="IPR014716">
    <property type="entry name" value="Fibrinogen_a/b/g_C_1"/>
</dbReference>
<comment type="caution">
    <text evidence="8">The sequence shown here is derived from an EMBL/GenBank/DDBJ whole genome shotgun (WGS) entry which is preliminary data.</text>
</comment>
<name>A0ABP0GBF7_CLALP</name>
<dbReference type="NCBIfam" id="NF040941">
    <property type="entry name" value="GGGWT_bact"/>
    <property type="match status" value="1"/>
</dbReference>
<evidence type="ECO:0000256" key="1">
    <source>
        <dbReference type="ARBA" id="ARBA00022723"/>
    </source>
</evidence>
<keyword evidence="4" id="KW-1015">Disulfide bond</keyword>
<sequence length="373" mass="40718">MASLGKLVLLMFLGALTCLCQSQEPEQCNLYCARSGSASGEPVQRRGPPGAPGKQGPPGDVQQCDCCSSKGEVCQRLRELTEEVESLRTVTRRSSFRSCKEIKTSIDGSATGLHKLVGPNGNEHTAYCDMDTDEGGWTLVASIHENNIGSSGRCTVGDRWSTEQGNVALRPNGDGNWENLNVFGNVVAATSDDYKSPGYFEIAGRDLMIWQVPNNTPLQNYNTSTYLKYRTTNGFLSQYGGNLYHLYSEHYPIRSGVYNFPSDSGPSVPVTFDKGDANSLHQHFPPNAKSETEPGFIQFRAISSRRYAFALCPGVRNKPTFNYPSQSCLGSTGATQGTYCGDFSGWLHDGHAVGSAWSADQTLLSTTFLLFYR</sequence>
<evidence type="ECO:0000259" key="7">
    <source>
        <dbReference type="PROSITE" id="PS51406"/>
    </source>
</evidence>
<dbReference type="InterPro" id="IPR036056">
    <property type="entry name" value="Fibrinogen-like_C"/>
</dbReference>
<evidence type="ECO:0000313" key="8">
    <source>
        <dbReference type="EMBL" id="CAK8688813.1"/>
    </source>
</evidence>
<feature type="region of interest" description="Disordered" evidence="5">
    <location>
        <begin position="36"/>
        <end position="60"/>
    </location>
</feature>
<keyword evidence="9" id="KW-1185">Reference proteome</keyword>